<comment type="subcellular location">
    <subcellularLocation>
        <location evidence="1">Cell membrane</location>
    </subcellularLocation>
</comment>
<dbReference type="InterPro" id="IPR003439">
    <property type="entry name" value="ABC_transporter-like_ATP-bd"/>
</dbReference>
<dbReference type="GO" id="GO:0016887">
    <property type="term" value="F:ATP hydrolysis activity"/>
    <property type="evidence" value="ECO:0007669"/>
    <property type="project" value="InterPro"/>
</dbReference>
<keyword evidence="5" id="KW-0547">Nucleotide-binding</keyword>
<protein>
    <submittedName>
        <fullName evidence="10">ABC transporter ATP-binding protein</fullName>
    </submittedName>
</protein>
<dbReference type="CDD" id="cd03263">
    <property type="entry name" value="ABC_subfamily_A"/>
    <property type="match status" value="1"/>
</dbReference>
<evidence type="ECO:0000256" key="2">
    <source>
        <dbReference type="ARBA" id="ARBA00005417"/>
    </source>
</evidence>
<dbReference type="AlphaFoldDB" id="A0A402B1U6"/>
<dbReference type="InterPro" id="IPR003593">
    <property type="entry name" value="AAA+_ATPase"/>
</dbReference>
<name>A0A402B1U6_9CHLR</name>
<dbReference type="Gene3D" id="3.40.50.300">
    <property type="entry name" value="P-loop containing nucleotide triphosphate hydrolases"/>
    <property type="match status" value="1"/>
</dbReference>
<dbReference type="Pfam" id="PF00005">
    <property type="entry name" value="ABC_tran"/>
    <property type="match status" value="1"/>
</dbReference>
<keyword evidence="7" id="KW-1278">Translocase</keyword>
<evidence type="ECO:0000313" key="10">
    <source>
        <dbReference type="EMBL" id="GCE25277.1"/>
    </source>
</evidence>
<keyword evidence="6 10" id="KW-0067">ATP-binding</keyword>
<evidence type="ECO:0000256" key="7">
    <source>
        <dbReference type="ARBA" id="ARBA00022967"/>
    </source>
</evidence>
<dbReference type="RefSeq" id="WP_218027414.1">
    <property type="nucleotide sequence ID" value="NZ_BIFT01000001.1"/>
</dbReference>
<evidence type="ECO:0000256" key="3">
    <source>
        <dbReference type="ARBA" id="ARBA00022448"/>
    </source>
</evidence>
<organism evidence="10 11">
    <name type="scientific">Dictyobacter alpinus</name>
    <dbReference type="NCBI Taxonomy" id="2014873"/>
    <lineage>
        <taxon>Bacteria</taxon>
        <taxon>Bacillati</taxon>
        <taxon>Chloroflexota</taxon>
        <taxon>Ktedonobacteria</taxon>
        <taxon>Ktedonobacterales</taxon>
        <taxon>Dictyobacteraceae</taxon>
        <taxon>Dictyobacter</taxon>
    </lineage>
</organism>
<keyword evidence="8" id="KW-0472">Membrane</keyword>
<dbReference type="PROSITE" id="PS00211">
    <property type="entry name" value="ABC_TRANSPORTER_1"/>
    <property type="match status" value="1"/>
</dbReference>
<dbReference type="Proteomes" id="UP000287171">
    <property type="component" value="Unassembled WGS sequence"/>
</dbReference>
<reference evidence="11" key="1">
    <citation type="submission" date="2018-12" db="EMBL/GenBank/DDBJ databases">
        <title>Tengunoibacter tsumagoiensis gen. nov., sp. nov., Dictyobacter kobayashii sp. nov., D. alpinus sp. nov., and D. joshuensis sp. nov. and description of Dictyobacteraceae fam. nov. within the order Ktedonobacterales isolated from Tengu-no-mugimeshi.</title>
        <authorList>
            <person name="Wang C.M."/>
            <person name="Zheng Y."/>
            <person name="Sakai Y."/>
            <person name="Toyoda A."/>
            <person name="Minakuchi Y."/>
            <person name="Abe K."/>
            <person name="Yokota A."/>
            <person name="Yabe S."/>
        </authorList>
    </citation>
    <scope>NUCLEOTIDE SEQUENCE [LARGE SCALE GENOMIC DNA]</scope>
    <source>
        <strain evidence="11">Uno16</strain>
    </source>
</reference>
<dbReference type="SUPFAM" id="SSF52540">
    <property type="entry name" value="P-loop containing nucleoside triphosphate hydrolases"/>
    <property type="match status" value="1"/>
</dbReference>
<dbReference type="FunFam" id="3.40.50.300:FF:000589">
    <property type="entry name" value="ABC transporter, ATP-binding subunit"/>
    <property type="match status" value="1"/>
</dbReference>
<keyword evidence="3" id="KW-0813">Transport</keyword>
<dbReference type="InterPro" id="IPR017871">
    <property type="entry name" value="ABC_transporter-like_CS"/>
</dbReference>
<evidence type="ECO:0000256" key="5">
    <source>
        <dbReference type="ARBA" id="ARBA00022741"/>
    </source>
</evidence>
<dbReference type="InterPro" id="IPR027417">
    <property type="entry name" value="P-loop_NTPase"/>
</dbReference>
<dbReference type="PANTHER" id="PTHR42711">
    <property type="entry name" value="ABC TRANSPORTER ATP-BINDING PROTEIN"/>
    <property type="match status" value="1"/>
</dbReference>
<gene>
    <name evidence="10" type="ORF">KDA_07610</name>
</gene>
<evidence type="ECO:0000256" key="1">
    <source>
        <dbReference type="ARBA" id="ARBA00004236"/>
    </source>
</evidence>
<feature type="domain" description="ABC transporter" evidence="9">
    <location>
        <begin position="24"/>
        <end position="254"/>
    </location>
</feature>
<sequence length="339" mass="37274">MAQAEADSNSAIQRGSAVSENMAVTVRDLFKTYRSKKAINGISFSVQRGDIFGILGPNGAGKTTTLEIIEGLREPDNHHSTQILVGGFDVRNRKQREELHQHIGLQLQSSALFEELTVLETLTMLARLYRNSRSVSELLTEFKLEQKTGARINTLSGGQKQRLSLAAALVNNPSLLFLDEPTTALDPHARRSMWEQVRGLQQAGKTIILTTHYMEEAELLCDQLAIMDAGRIIAQGTPAGLINQYATEQSITCRLPTAQAHSTMLEVVKQLPGIGKVESTARSFTVSTTNLAHTLSMLLQAAAHYQIQLTEITTHNPGLENVYLNLTGNTLSNQQEDKK</sequence>
<dbReference type="InterPro" id="IPR050763">
    <property type="entry name" value="ABC_transporter_ATP-binding"/>
</dbReference>
<evidence type="ECO:0000313" key="11">
    <source>
        <dbReference type="Proteomes" id="UP000287171"/>
    </source>
</evidence>
<dbReference type="GO" id="GO:0005886">
    <property type="term" value="C:plasma membrane"/>
    <property type="evidence" value="ECO:0007669"/>
    <property type="project" value="UniProtKB-SubCell"/>
</dbReference>
<evidence type="ECO:0000259" key="9">
    <source>
        <dbReference type="PROSITE" id="PS50893"/>
    </source>
</evidence>
<dbReference type="GO" id="GO:0005524">
    <property type="term" value="F:ATP binding"/>
    <property type="evidence" value="ECO:0007669"/>
    <property type="project" value="UniProtKB-KW"/>
</dbReference>
<keyword evidence="4" id="KW-1003">Cell membrane</keyword>
<dbReference type="PROSITE" id="PS50893">
    <property type="entry name" value="ABC_TRANSPORTER_2"/>
    <property type="match status" value="1"/>
</dbReference>
<keyword evidence="11" id="KW-1185">Reference proteome</keyword>
<dbReference type="SMART" id="SM00382">
    <property type="entry name" value="AAA"/>
    <property type="match status" value="1"/>
</dbReference>
<comment type="similarity">
    <text evidence="2">Belongs to the ABC transporter superfamily.</text>
</comment>
<evidence type="ECO:0000256" key="6">
    <source>
        <dbReference type="ARBA" id="ARBA00022840"/>
    </source>
</evidence>
<dbReference type="PANTHER" id="PTHR42711:SF5">
    <property type="entry name" value="ABC TRANSPORTER ATP-BINDING PROTEIN NATA"/>
    <property type="match status" value="1"/>
</dbReference>
<accession>A0A402B1U6</accession>
<comment type="caution">
    <text evidence="10">The sequence shown here is derived from an EMBL/GenBank/DDBJ whole genome shotgun (WGS) entry which is preliminary data.</text>
</comment>
<evidence type="ECO:0000256" key="8">
    <source>
        <dbReference type="ARBA" id="ARBA00023136"/>
    </source>
</evidence>
<evidence type="ECO:0000256" key="4">
    <source>
        <dbReference type="ARBA" id="ARBA00022475"/>
    </source>
</evidence>
<dbReference type="EMBL" id="BIFT01000001">
    <property type="protein sequence ID" value="GCE25277.1"/>
    <property type="molecule type" value="Genomic_DNA"/>
</dbReference>
<proteinExistence type="inferred from homology"/>